<dbReference type="RefSeq" id="WP_272104410.1">
    <property type="nucleotide sequence ID" value="NZ_JAQNDK010000007.1"/>
</dbReference>
<dbReference type="EMBL" id="JAQNDK010000007">
    <property type="protein sequence ID" value="MDC0685873.1"/>
    <property type="molecule type" value="Genomic_DNA"/>
</dbReference>
<feature type="domain" description="DUF1585" evidence="1">
    <location>
        <begin position="415"/>
        <end position="484"/>
    </location>
</feature>
<reference evidence="5 6" key="1">
    <citation type="submission" date="2023-01" db="EMBL/GenBank/DDBJ databases">
        <title>Minimal conservation of predation-associated metabolite biosynthetic gene clusters underscores biosynthetic potential of Myxococcota including descriptions for ten novel species: Archangium lansinium sp. nov., Myxococcus landrumus sp. nov., Nannocystis bai.</title>
        <authorList>
            <person name="Ahearne A."/>
            <person name="Stevens C."/>
            <person name="Dowd S."/>
        </authorList>
    </citation>
    <scope>NUCLEOTIDE SEQUENCE [LARGE SCALE GENOMIC DNA]</scope>
    <source>
        <strain evidence="5 6">WIWO2</strain>
    </source>
</reference>
<evidence type="ECO:0000313" key="6">
    <source>
        <dbReference type="Proteomes" id="UP001217485"/>
    </source>
</evidence>
<sequence length="492" mass="53396">MNREYDAVVRDLLGVTNLPNAPTGNPSSLLVADFEGSMTDIAWNSYLVTAESIAAEVMAGANKSKFIACDPAAAGCLESTIRAFGRKAFRRPVTDEEVQRYMRFNTLEPKGTPAEVAEAILFAMLASPSFITVPELTDDAESGAIQLSSHEVATRLAFLLWGSIPDDALNTAADAGQLTTKEQILAQAGRMVQDRAKTAPIVALFHRAYADIRQGSHWGTVEHDTTRFPDYSPDIVAPMLAEIDAFFEEVAFEGGSFKDIFLSNVAYVNKDTAPIYGLNAADYGAELTRVELDPTERPGFLTRVGFLSSYSSFGATSPILRGAFVSNRLLGLTLKPTPGADQTPRPPGPFSTEREAIEALTSPAGCVECHSKFVNPPGFVLERFDSLGKVQTKDPLGGDIDATGDVYFSDTNTKAITTPLEMMTELGAGEIAKRHYAEQWVSWARRRVPNTNDACTVNELSDKLSNDGYTIIHLLTDLTQADSFRLRTIVGN</sequence>
<feature type="domain" description="DUF1595" evidence="4">
    <location>
        <begin position="76"/>
        <end position="131"/>
    </location>
</feature>
<name>A0ABT5CHF7_9BACT</name>
<dbReference type="Proteomes" id="UP001217485">
    <property type="component" value="Unassembled WGS sequence"/>
</dbReference>
<proteinExistence type="predicted"/>
<dbReference type="InterPro" id="IPR011478">
    <property type="entry name" value="DUF1585"/>
</dbReference>
<protein>
    <submittedName>
        <fullName evidence="5">DUF1592 domain-containing protein</fullName>
    </submittedName>
</protein>
<accession>A0ABT5CHF7</accession>
<dbReference type="InterPro" id="IPR013043">
    <property type="entry name" value="DUF1595"/>
</dbReference>
<feature type="domain" description="DUF1588" evidence="2">
    <location>
        <begin position="297"/>
        <end position="394"/>
    </location>
</feature>
<dbReference type="Pfam" id="PF07624">
    <property type="entry name" value="PSD2"/>
    <property type="match status" value="1"/>
</dbReference>
<evidence type="ECO:0000313" key="5">
    <source>
        <dbReference type="EMBL" id="MDC0685873.1"/>
    </source>
</evidence>
<evidence type="ECO:0000259" key="4">
    <source>
        <dbReference type="Pfam" id="PF07637"/>
    </source>
</evidence>
<dbReference type="Pfam" id="PF07627">
    <property type="entry name" value="PSCyt3"/>
    <property type="match status" value="1"/>
</dbReference>
<keyword evidence="6" id="KW-1185">Reference proteome</keyword>
<comment type="caution">
    <text evidence="5">The sequence shown here is derived from an EMBL/GenBank/DDBJ whole genome shotgun (WGS) entry which is preliminary data.</text>
</comment>
<evidence type="ECO:0000259" key="1">
    <source>
        <dbReference type="Pfam" id="PF07624"/>
    </source>
</evidence>
<gene>
    <name evidence="5" type="ORF">POL72_49675</name>
</gene>
<evidence type="ECO:0000259" key="3">
    <source>
        <dbReference type="Pfam" id="PF07631"/>
    </source>
</evidence>
<feature type="domain" description="DUF1592" evidence="3">
    <location>
        <begin position="147"/>
        <end position="278"/>
    </location>
</feature>
<organism evidence="5 6">
    <name type="scientific">Sorangium atrum</name>
    <dbReference type="NCBI Taxonomy" id="2995308"/>
    <lineage>
        <taxon>Bacteria</taxon>
        <taxon>Pseudomonadati</taxon>
        <taxon>Myxococcota</taxon>
        <taxon>Polyangia</taxon>
        <taxon>Polyangiales</taxon>
        <taxon>Polyangiaceae</taxon>
        <taxon>Sorangium</taxon>
    </lineage>
</organism>
<dbReference type="InterPro" id="IPR013039">
    <property type="entry name" value="DUF1588"/>
</dbReference>
<dbReference type="InterPro" id="IPR013042">
    <property type="entry name" value="DUF1592"/>
</dbReference>
<dbReference type="Pfam" id="PF07637">
    <property type="entry name" value="PSD5"/>
    <property type="match status" value="1"/>
</dbReference>
<dbReference type="Pfam" id="PF07631">
    <property type="entry name" value="PSD4"/>
    <property type="match status" value="1"/>
</dbReference>
<evidence type="ECO:0000259" key="2">
    <source>
        <dbReference type="Pfam" id="PF07627"/>
    </source>
</evidence>